<feature type="transmembrane region" description="Helical" evidence="1">
    <location>
        <begin position="12"/>
        <end position="34"/>
    </location>
</feature>
<organism evidence="2 3">
    <name type="scientific">Elizabethkingia occulta</name>
    <dbReference type="NCBI Taxonomy" id="1867263"/>
    <lineage>
        <taxon>Bacteria</taxon>
        <taxon>Pseudomonadati</taxon>
        <taxon>Bacteroidota</taxon>
        <taxon>Flavobacteriia</taxon>
        <taxon>Flavobacteriales</taxon>
        <taxon>Weeksellaceae</taxon>
        <taxon>Elizabethkingia</taxon>
    </lineage>
</organism>
<evidence type="ECO:0008006" key="4">
    <source>
        <dbReference type="Google" id="ProtNLM"/>
    </source>
</evidence>
<evidence type="ECO:0000256" key="1">
    <source>
        <dbReference type="SAM" id="Phobius"/>
    </source>
</evidence>
<feature type="transmembrane region" description="Helical" evidence="1">
    <location>
        <begin position="46"/>
        <end position="74"/>
    </location>
</feature>
<protein>
    <recommendedName>
        <fullName evidence="4">Mobilization protein</fullName>
    </recommendedName>
</protein>
<comment type="caution">
    <text evidence="2">The sequence shown here is derived from an EMBL/GenBank/DDBJ whole genome shotgun (WGS) entry which is preliminary data.</text>
</comment>
<keyword evidence="1" id="KW-1133">Transmembrane helix</keyword>
<dbReference type="EMBL" id="MAHX01000013">
    <property type="protein sequence ID" value="OPC65914.1"/>
    <property type="molecule type" value="Genomic_DNA"/>
</dbReference>
<reference evidence="2 3" key="1">
    <citation type="submission" date="2016-06" db="EMBL/GenBank/DDBJ databases">
        <title>Revisiting the taxonomy of the Elizabethkingia Genus based on Whole-Genome Sequencing, Optical Mapping, and MALDI-TOF.</title>
        <authorList>
            <person name="Nicholson A.C."/>
        </authorList>
    </citation>
    <scope>NUCLEOTIDE SEQUENCE [LARGE SCALE GENOMIC DNA]</scope>
    <source>
        <strain evidence="2 3">G4070</strain>
    </source>
</reference>
<evidence type="ECO:0000313" key="3">
    <source>
        <dbReference type="Proteomes" id="UP000190813"/>
    </source>
</evidence>
<evidence type="ECO:0000313" key="2">
    <source>
        <dbReference type="EMBL" id="OPC65914.1"/>
    </source>
</evidence>
<name>A0A1T3MMW7_9FLAO</name>
<dbReference type="Proteomes" id="UP000190813">
    <property type="component" value="Unassembled WGS sequence"/>
</dbReference>
<keyword evidence="3" id="KW-1185">Reference proteome</keyword>
<dbReference type="RefSeq" id="WP_078771510.1">
    <property type="nucleotide sequence ID" value="NZ_CBCSBR010000064.1"/>
</dbReference>
<keyword evidence="1" id="KW-0812">Transmembrane</keyword>
<gene>
    <name evidence="2" type="ORF">BAZ10_01370</name>
</gene>
<dbReference type="AlphaFoldDB" id="A0A1T3MMW7"/>
<sequence>MKEKSYLKYFNNIAMYLPIVIFSMILGVFGRLVVIKKGIDEYTGNVVFWVIFGLCIAVYASIIIFFHSIVEIFCRIFKKNSGKKLDKILVPAISIEEIREVEKISTLEKEQNKRNIAINYTRLQFAPYTTDEDLHLLCRYIELYSERKSLKDIRPIKIERLTSLDLYHFGWNIWKHFGVGDQIEISCFLKNVFADCLRDVEPDSIKSHLKDNETKGLIVIKKDLAI</sequence>
<accession>A0A1T3MMW7</accession>
<keyword evidence="1" id="KW-0472">Membrane</keyword>
<proteinExistence type="predicted"/>